<evidence type="ECO:0000256" key="1">
    <source>
        <dbReference type="SAM" id="MobiDB-lite"/>
    </source>
</evidence>
<dbReference type="AlphaFoldDB" id="A0A5B7ICT2"/>
<accession>A0A5B7ICT2</accession>
<dbReference type="EMBL" id="VSRR010062082">
    <property type="protein sequence ID" value="MPC83281.1"/>
    <property type="molecule type" value="Genomic_DNA"/>
</dbReference>
<keyword evidence="3" id="KW-1185">Reference proteome</keyword>
<sequence>MSRLLQSLGENSPHLHSLPAIPHGRPITEDKTHIQRPHE</sequence>
<evidence type="ECO:0000313" key="2">
    <source>
        <dbReference type="EMBL" id="MPC83281.1"/>
    </source>
</evidence>
<dbReference type="Proteomes" id="UP000324222">
    <property type="component" value="Unassembled WGS sequence"/>
</dbReference>
<feature type="region of interest" description="Disordered" evidence="1">
    <location>
        <begin position="1"/>
        <end position="39"/>
    </location>
</feature>
<feature type="compositionally biased region" description="Polar residues" evidence="1">
    <location>
        <begin position="1"/>
        <end position="10"/>
    </location>
</feature>
<protein>
    <submittedName>
        <fullName evidence="2">Uncharacterized protein</fullName>
    </submittedName>
</protein>
<proteinExistence type="predicted"/>
<name>A0A5B7ICT2_PORTR</name>
<reference evidence="2 3" key="1">
    <citation type="submission" date="2019-05" db="EMBL/GenBank/DDBJ databases">
        <title>Another draft genome of Portunus trituberculatus and its Hox gene families provides insights of decapod evolution.</title>
        <authorList>
            <person name="Jeong J.-H."/>
            <person name="Song I."/>
            <person name="Kim S."/>
            <person name="Choi T."/>
            <person name="Kim D."/>
            <person name="Ryu S."/>
            <person name="Kim W."/>
        </authorList>
    </citation>
    <scope>NUCLEOTIDE SEQUENCE [LARGE SCALE GENOMIC DNA]</scope>
    <source>
        <tissue evidence="2">Muscle</tissue>
    </source>
</reference>
<organism evidence="2 3">
    <name type="scientific">Portunus trituberculatus</name>
    <name type="common">Swimming crab</name>
    <name type="synonym">Neptunus trituberculatus</name>
    <dbReference type="NCBI Taxonomy" id="210409"/>
    <lineage>
        <taxon>Eukaryota</taxon>
        <taxon>Metazoa</taxon>
        <taxon>Ecdysozoa</taxon>
        <taxon>Arthropoda</taxon>
        <taxon>Crustacea</taxon>
        <taxon>Multicrustacea</taxon>
        <taxon>Malacostraca</taxon>
        <taxon>Eumalacostraca</taxon>
        <taxon>Eucarida</taxon>
        <taxon>Decapoda</taxon>
        <taxon>Pleocyemata</taxon>
        <taxon>Brachyura</taxon>
        <taxon>Eubrachyura</taxon>
        <taxon>Portunoidea</taxon>
        <taxon>Portunidae</taxon>
        <taxon>Portuninae</taxon>
        <taxon>Portunus</taxon>
    </lineage>
</organism>
<comment type="caution">
    <text evidence="2">The sequence shown here is derived from an EMBL/GenBank/DDBJ whole genome shotgun (WGS) entry which is preliminary data.</text>
</comment>
<gene>
    <name evidence="2" type="ORF">E2C01_077988</name>
</gene>
<evidence type="ECO:0000313" key="3">
    <source>
        <dbReference type="Proteomes" id="UP000324222"/>
    </source>
</evidence>
<feature type="compositionally biased region" description="Basic and acidic residues" evidence="1">
    <location>
        <begin position="26"/>
        <end position="39"/>
    </location>
</feature>